<dbReference type="VEuPathDB" id="AmoebaDB:EHI8A_038610"/>
<dbReference type="Proteomes" id="UP000078387">
    <property type="component" value="Unassembled WGS sequence"/>
</dbReference>
<dbReference type="VEuPathDB" id="AmoebaDB:EHI5A_066750"/>
<organism evidence="2 3">
    <name type="scientific">Entamoeba histolytica</name>
    <dbReference type="NCBI Taxonomy" id="5759"/>
    <lineage>
        <taxon>Eukaryota</taxon>
        <taxon>Amoebozoa</taxon>
        <taxon>Evosea</taxon>
        <taxon>Archamoebae</taxon>
        <taxon>Mastigamoebida</taxon>
        <taxon>Entamoebidae</taxon>
        <taxon>Entamoeba</taxon>
    </lineage>
</organism>
<dbReference type="AlphaFoldDB" id="A0A5K1UZ47"/>
<comment type="caution">
    <text evidence="2">The sequence shown here is derived from an EMBL/GenBank/DDBJ whole genome shotgun (WGS) entry which is preliminary data.</text>
</comment>
<dbReference type="OMA" id="INMSEFG"/>
<gene>
    <name evidence="2" type="ORF">CL6EHI_180780</name>
</gene>
<dbReference type="VEuPathDB" id="AmoebaDB:EHI_180780"/>
<proteinExistence type="predicted"/>
<dbReference type="VEuPathDB" id="AmoebaDB:KM1_098170"/>
<feature type="signal peptide" evidence="1">
    <location>
        <begin position="1"/>
        <end position="19"/>
    </location>
</feature>
<evidence type="ECO:0000313" key="2">
    <source>
        <dbReference type="EMBL" id="GAT98611.1"/>
    </source>
</evidence>
<protein>
    <submittedName>
        <fullName evidence="2">Uncharacterized protein</fullName>
    </submittedName>
</protein>
<accession>A0A5K1UZ47</accession>
<evidence type="ECO:0000256" key="1">
    <source>
        <dbReference type="SAM" id="SignalP"/>
    </source>
</evidence>
<feature type="chain" id="PRO_5023896915" evidence="1">
    <location>
        <begin position="20"/>
        <end position="105"/>
    </location>
</feature>
<reference evidence="2 3" key="1">
    <citation type="submission" date="2016-05" db="EMBL/GenBank/DDBJ databases">
        <title>First whole genome sequencing of Entamoeba histolytica HM1:IMSS-clone-6.</title>
        <authorList>
            <person name="Mukherjee Avik.K."/>
            <person name="Izumyama S."/>
            <person name="Nakada-Tsukui K."/>
            <person name="Nozaki T."/>
        </authorList>
    </citation>
    <scope>NUCLEOTIDE SEQUENCE [LARGE SCALE GENOMIC DNA]</scope>
    <source>
        <strain evidence="2 3">HM1:IMSS clone 6</strain>
    </source>
</reference>
<evidence type="ECO:0000313" key="3">
    <source>
        <dbReference type="Proteomes" id="UP000078387"/>
    </source>
</evidence>
<keyword evidence="1" id="KW-0732">Signal</keyword>
<name>A0A5K1UZ47_ENTHI</name>
<sequence>MITILLFISLSFAAKQIEPNQVKQVPPKKIKEIQSTNMSEFGYYNFDQKKVKKALNDIKKPKIPPMIPIVAQPPIIPVVPIQSSITITEIQPQPRFVQAYPTLML</sequence>
<dbReference type="VEuPathDB" id="AmoebaDB:EHI7A_051100"/>
<dbReference type="EMBL" id="BDEQ01000001">
    <property type="protein sequence ID" value="GAT98611.1"/>
    <property type="molecule type" value="Genomic_DNA"/>
</dbReference>